<feature type="compositionally biased region" description="Polar residues" evidence="1">
    <location>
        <begin position="707"/>
        <end position="728"/>
    </location>
</feature>
<feature type="compositionally biased region" description="Polar residues" evidence="1">
    <location>
        <begin position="262"/>
        <end position="278"/>
    </location>
</feature>
<reference evidence="2 3" key="1">
    <citation type="submission" date="2023-09" db="EMBL/GenBank/DDBJ databases">
        <title>Multi-omics analysis of a traditional fermented food reveals byproduct-associated fungal strains for waste-to-food upcycling.</title>
        <authorList>
            <consortium name="Lawrence Berkeley National Laboratory"/>
            <person name="Rekdal V.M."/>
            <person name="Villalobos-Escobedo J.M."/>
            <person name="Rodriguez-Valeron N."/>
            <person name="Garcia M.O."/>
            <person name="Vasquez D.P."/>
            <person name="Damayanti I."/>
            <person name="Sorensen P.M."/>
            <person name="Baidoo E.E."/>
            <person name="De Carvalho A.C."/>
            <person name="Riley R."/>
            <person name="Lipzen A."/>
            <person name="He G."/>
            <person name="Yan M."/>
            <person name="Haridas S."/>
            <person name="Daum C."/>
            <person name="Yoshinaga Y."/>
            <person name="Ng V."/>
            <person name="Grigoriev I.V."/>
            <person name="Munk R."/>
            <person name="Nuraida L."/>
            <person name="Wijaya C.H."/>
            <person name="Morales P.-C."/>
            <person name="Keasling J.D."/>
        </authorList>
    </citation>
    <scope>NUCLEOTIDE SEQUENCE [LARGE SCALE GENOMIC DNA]</scope>
    <source>
        <strain evidence="2 3">FGSC 2613</strain>
    </source>
</reference>
<comment type="caution">
    <text evidence="2">The sequence shown here is derived from an EMBL/GenBank/DDBJ whole genome shotgun (WGS) entry which is preliminary data.</text>
</comment>
<gene>
    <name evidence="2" type="ORF">QR685DRAFT_599358</name>
</gene>
<feature type="compositionally biased region" description="Polar residues" evidence="1">
    <location>
        <begin position="203"/>
        <end position="219"/>
    </location>
</feature>
<accession>A0ABR3D5C5</accession>
<sequence length="728" mass="79544">MLPRGLDVRGDRNTDTIYDDLRKNELDAWDLPSPLLQHPYLRQLPPLPSTLSRRGTVSENDSPADVPYVVGGLASVAAVQLLRSCLRNTPEFHKSQTPTSLNNPDINRYLLRKHEAAQSDMSARLATCVWTSRTTQLQTDTMGIAIWGTKSTGTDGAFSSRPESTEKQEERPSTRRIVTPDISSILPRGSMPNSSKSHRRTPSDASRSNGTGRTATFAFNNGWQTQYGLVKWNEGAPGLDRSKSSRSPDDESPDDDLGRRSSPGQTQNGGSRKQSLDTCSCPDLGRDEDEEAERPGLPRRRTDGPNVHCPHHHFKDVYQRSQSVCPCEPQLDIHRVRDPRNRRRLNREDVGVFSDLGTGAAGPLSNAPAQEYSPKLLAIAGVMIATGELDRLSLGSNGHSCRHFLSQASQISVSSSTDADEEEEEIPRLPPIKTAAGRRKRRAMSMVGPLSSTPFSFVMQAGKSGLSPTPTRRSSTGNQLWAGHREAPLPPVNSPALQQTGVGVGTNRPGTGTPTAQGPFGSSSFRAKRPASRRLSEIWNASWDNDNQEDDEGDESPLEKRSSSPGLYDLESPRLTGAREDDVSPGGGANAETPRLSWPPNLNRVNQCLREQGGYFGRGRNGEDMSTQDDGESPEWTETEERRGSNLTLRNDGDPSDEYPSDTSPSTCECTHCEHAGYYVKVTDDAVGHGEHEVQLDKDEVGGVMQRSGSTQTIIHTPTRHSSQEAGD</sequence>
<feature type="compositionally biased region" description="Polar residues" evidence="1">
    <location>
        <begin position="466"/>
        <end position="479"/>
    </location>
</feature>
<proteinExistence type="predicted"/>
<dbReference type="EMBL" id="JAVLET010000008">
    <property type="protein sequence ID" value="KAL0467895.1"/>
    <property type="molecule type" value="Genomic_DNA"/>
</dbReference>
<dbReference type="Proteomes" id="UP001451303">
    <property type="component" value="Unassembled WGS sequence"/>
</dbReference>
<feature type="compositionally biased region" description="Basic and acidic residues" evidence="1">
    <location>
        <begin position="240"/>
        <end position="249"/>
    </location>
</feature>
<evidence type="ECO:0000313" key="3">
    <source>
        <dbReference type="Proteomes" id="UP001451303"/>
    </source>
</evidence>
<feature type="region of interest" description="Disordered" evidence="1">
    <location>
        <begin position="234"/>
        <end position="308"/>
    </location>
</feature>
<evidence type="ECO:0000256" key="1">
    <source>
        <dbReference type="SAM" id="MobiDB-lite"/>
    </source>
</evidence>
<feature type="region of interest" description="Disordered" evidence="1">
    <location>
        <begin position="461"/>
        <end position="667"/>
    </location>
</feature>
<protein>
    <submittedName>
        <fullName evidence="2">Uncharacterized protein</fullName>
    </submittedName>
</protein>
<name>A0ABR3D5C5_NEUIN</name>
<feature type="compositionally biased region" description="Basic and acidic residues" evidence="1">
    <location>
        <begin position="163"/>
        <end position="173"/>
    </location>
</feature>
<feature type="compositionally biased region" description="Acidic residues" evidence="1">
    <location>
        <begin position="546"/>
        <end position="556"/>
    </location>
</feature>
<feature type="compositionally biased region" description="Acidic residues" evidence="1">
    <location>
        <begin position="626"/>
        <end position="638"/>
    </location>
</feature>
<feature type="compositionally biased region" description="Polar residues" evidence="1">
    <location>
        <begin position="508"/>
        <end position="525"/>
    </location>
</feature>
<organism evidence="2 3">
    <name type="scientific">Neurospora intermedia</name>
    <dbReference type="NCBI Taxonomy" id="5142"/>
    <lineage>
        <taxon>Eukaryota</taxon>
        <taxon>Fungi</taxon>
        <taxon>Dikarya</taxon>
        <taxon>Ascomycota</taxon>
        <taxon>Pezizomycotina</taxon>
        <taxon>Sordariomycetes</taxon>
        <taxon>Sordariomycetidae</taxon>
        <taxon>Sordariales</taxon>
        <taxon>Sordariaceae</taxon>
        <taxon>Neurospora</taxon>
    </lineage>
</organism>
<feature type="region of interest" description="Disordered" evidence="1">
    <location>
        <begin position="147"/>
        <end position="219"/>
    </location>
</feature>
<evidence type="ECO:0000313" key="2">
    <source>
        <dbReference type="EMBL" id="KAL0467895.1"/>
    </source>
</evidence>
<keyword evidence="3" id="KW-1185">Reference proteome</keyword>
<feature type="compositionally biased region" description="Basic and acidic residues" evidence="1">
    <location>
        <begin position="293"/>
        <end position="303"/>
    </location>
</feature>
<feature type="region of interest" description="Disordered" evidence="1">
    <location>
        <begin position="706"/>
        <end position="728"/>
    </location>
</feature>